<keyword evidence="5" id="KW-1185">Reference proteome</keyword>
<evidence type="ECO:0000313" key="4">
    <source>
        <dbReference type="EMBL" id="RJK93488.1"/>
    </source>
</evidence>
<evidence type="ECO:0000256" key="2">
    <source>
        <dbReference type="ARBA" id="ARBA00023315"/>
    </source>
</evidence>
<accession>A0A3A3YS32</accession>
<dbReference type="SUPFAM" id="SSF55729">
    <property type="entry name" value="Acyl-CoA N-acyltransferases (Nat)"/>
    <property type="match status" value="1"/>
</dbReference>
<comment type="caution">
    <text evidence="4">The sequence shown here is derived from an EMBL/GenBank/DDBJ whole genome shotgun (WGS) entry which is preliminary data.</text>
</comment>
<dbReference type="OrthoDB" id="529907at2"/>
<dbReference type="CDD" id="cd04301">
    <property type="entry name" value="NAT_SF"/>
    <property type="match status" value="1"/>
</dbReference>
<keyword evidence="2" id="KW-0012">Acyltransferase</keyword>
<protein>
    <submittedName>
        <fullName evidence="4">Ribosomal-protein-alanine N-acetyltransferase</fullName>
    </submittedName>
</protein>
<dbReference type="InterPro" id="IPR016181">
    <property type="entry name" value="Acyl_CoA_acyltransferase"/>
</dbReference>
<reference evidence="4 5" key="1">
    <citation type="submission" date="2018-09" db="EMBL/GenBank/DDBJ databases">
        <title>YIM 75000 draft genome.</title>
        <authorList>
            <person name="Tang S."/>
            <person name="Feng Y."/>
        </authorList>
    </citation>
    <scope>NUCLEOTIDE SEQUENCE [LARGE SCALE GENOMIC DNA]</scope>
    <source>
        <strain evidence="4 5">YIM 75000</strain>
    </source>
</reference>
<name>A0A3A3YS32_9ACTN</name>
<feature type="domain" description="N-acetyltransferase" evidence="3">
    <location>
        <begin position="12"/>
        <end position="157"/>
    </location>
</feature>
<dbReference type="InterPro" id="IPR000182">
    <property type="entry name" value="GNAT_dom"/>
</dbReference>
<keyword evidence="1 4" id="KW-0808">Transferase</keyword>
<dbReference type="PROSITE" id="PS51186">
    <property type="entry name" value="GNAT"/>
    <property type="match status" value="1"/>
</dbReference>
<dbReference type="Gene3D" id="3.40.630.30">
    <property type="match status" value="1"/>
</dbReference>
<evidence type="ECO:0000256" key="1">
    <source>
        <dbReference type="ARBA" id="ARBA00022679"/>
    </source>
</evidence>
<dbReference type="RefSeq" id="WP_119951674.1">
    <property type="nucleotide sequence ID" value="NZ_QZEZ01000009.1"/>
</dbReference>
<dbReference type="NCBIfam" id="TIGR01575">
    <property type="entry name" value="rimI"/>
    <property type="match status" value="1"/>
</dbReference>
<dbReference type="PANTHER" id="PTHR43877">
    <property type="entry name" value="AMINOALKYLPHOSPHONATE N-ACETYLTRANSFERASE-RELATED-RELATED"/>
    <property type="match status" value="1"/>
</dbReference>
<gene>
    <name evidence="4" type="primary">rimI</name>
    <name evidence="4" type="ORF">D5H78_16895</name>
</gene>
<organism evidence="4 5">
    <name type="scientific">Vallicoccus soli</name>
    <dbReference type="NCBI Taxonomy" id="2339232"/>
    <lineage>
        <taxon>Bacteria</taxon>
        <taxon>Bacillati</taxon>
        <taxon>Actinomycetota</taxon>
        <taxon>Actinomycetes</taxon>
        <taxon>Motilibacterales</taxon>
        <taxon>Vallicoccaceae</taxon>
        <taxon>Vallicoccus</taxon>
    </lineage>
</organism>
<dbReference type="GO" id="GO:0008080">
    <property type="term" value="F:N-acetyltransferase activity"/>
    <property type="evidence" value="ECO:0007669"/>
    <property type="project" value="InterPro"/>
</dbReference>
<evidence type="ECO:0000259" key="3">
    <source>
        <dbReference type="PROSITE" id="PS51186"/>
    </source>
</evidence>
<dbReference type="Pfam" id="PF00583">
    <property type="entry name" value="Acetyltransf_1"/>
    <property type="match status" value="1"/>
</dbReference>
<dbReference type="Proteomes" id="UP000265614">
    <property type="component" value="Unassembled WGS sequence"/>
</dbReference>
<evidence type="ECO:0000313" key="5">
    <source>
        <dbReference type="Proteomes" id="UP000265614"/>
    </source>
</evidence>
<dbReference type="EMBL" id="QZEZ01000009">
    <property type="protein sequence ID" value="RJK93488.1"/>
    <property type="molecule type" value="Genomic_DNA"/>
</dbReference>
<dbReference type="InterPro" id="IPR006464">
    <property type="entry name" value="AcTrfase_RimI/Ard1"/>
</dbReference>
<sequence>MSAPAAAATEVPVLRPLRWWDVERVLPLERLLFPDDPWSAELFWSELGQGATRHYVLAERAGEVVGYAGLAAPAGDGDVQTLAVAPAAQGRGVGGLLLRELLREAGARGCAAVLLEVRADNRPALALYARHGFERVGVRRGYYAGGVDAVVMRRRRPA</sequence>
<dbReference type="AlphaFoldDB" id="A0A3A3YS32"/>
<proteinExistence type="predicted"/>
<dbReference type="InterPro" id="IPR050832">
    <property type="entry name" value="Bact_Acetyltransf"/>
</dbReference>